<evidence type="ECO:0000256" key="3">
    <source>
        <dbReference type="SAM" id="MobiDB-lite"/>
    </source>
</evidence>
<feature type="region of interest" description="Disordered" evidence="3">
    <location>
        <begin position="1"/>
        <end position="213"/>
    </location>
</feature>
<dbReference type="PANTHER" id="PTHR15746">
    <property type="entry name" value="RAB11-RELATED"/>
    <property type="match status" value="1"/>
</dbReference>
<feature type="compositionally biased region" description="Polar residues" evidence="3">
    <location>
        <begin position="59"/>
        <end position="69"/>
    </location>
</feature>
<dbReference type="EMBL" id="LJIG01000538">
    <property type="protein sequence ID" value="KRT86402.1"/>
    <property type="molecule type" value="Genomic_DNA"/>
</dbReference>
<comment type="caution">
    <text evidence="5">The sequence shown here is derived from an EMBL/GenBank/DDBJ whole genome shotgun (WGS) entry which is preliminary data.</text>
</comment>
<evidence type="ECO:0000259" key="4">
    <source>
        <dbReference type="PROSITE" id="PS51511"/>
    </source>
</evidence>
<keyword evidence="6" id="KW-1185">Reference proteome</keyword>
<name>A0A0T6BGD6_9SCAR</name>
<feature type="compositionally biased region" description="Basic and acidic residues" evidence="3">
    <location>
        <begin position="111"/>
        <end position="123"/>
    </location>
</feature>
<evidence type="ECO:0000313" key="6">
    <source>
        <dbReference type="Proteomes" id="UP000051574"/>
    </source>
</evidence>
<dbReference type="PROSITE" id="PS51511">
    <property type="entry name" value="FIP_RBD"/>
    <property type="match status" value="1"/>
</dbReference>
<feature type="compositionally biased region" description="Acidic residues" evidence="3">
    <location>
        <begin position="38"/>
        <end position="53"/>
    </location>
</feature>
<evidence type="ECO:0000256" key="1">
    <source>
        <dbReference type="ARBA" id="ARBA00022448"/>
    </source>
</evidence>
<evidence type="ECO:0000313" key="5">
    <source>
        <dbReference type="EMBL" id="KRT86402.1"/>
    </source>
</evidence>
<proteinExistence type="predicted"/>
<dbReference type="InterPro" id="IPR019018">
    <property type="entry name" value="Rab-bd_FIP-RBD"/>
</dbReference>
<dbReference type="AlphaFoldDB" id="A0A0T6BGD6"/>
<organism evidence="5 6">
    <name type="scientific">Oryctes borbonicus</name>
    <dbReference type="NCBI Taxonomy" id="1629725"/>
    <lineage>
        <taxon>Eukaryota</taxon>
        <taxon>Metazoa</taxon>
        <taxon>Ecdysozoa</taxon>
        <taxon>Arthropoda</taxon>
        <taxon>Hexapoda</taxon>
        <taxon>Insecta</taxon>
        <taxon>Pterygota</taxon>
        <taxon>Neoptera</taxon>
        <taxon>Endopterygota</taxon>
        <taxon>Coleoptera</taxon>
        <taxon>Polyphaga</taxon>
        <taxon>Scarabaeiformia</taxon>
        <taxon>Scarabaeidae</taxon>
        <taxon>Dynastinae</taxon>
        <taxon>Oryctes</taxon>
    </lineage>
</organism>
<reference evidence="5 6" key="1">
    <citation type="submission" date="2015-09" db="EMBL/GenBank/DDBJ databases">
        <title>Draft genome of the scarab beetle Oryctes borbonicus.</title>
        <authorList>
            <person name="Meyer J.M."/>
            <person name="Markov G.V."/>
            <person name="Baskaran P."/>
            <person name="Herrmann M."/>
            <person name="Sommer R.J."/>
            <person name="Roedelsperger C."/>
        </authorList>
    </citation>
    <scope>NUCLEOTIDE SEQUENCE [LARGE SCALE GENOMIC DNA]</scope>
    <source>
        <strain evidence="5">OB123</strain>
        <tissue evidence="5">Whole animal</tissue>
    </source>
</reference>
<dbReference type="InterPro" id="IPR037789">
    <property type="entry name" value="FIP_classI"/>
</dbReference>
<dbReference type="Gene3D" id="1.20.5.2440">
    <property type="match status" value="1"/>
</dbReference>
<dbReference type="Proteomes" id="UP000051574">
    <property type="component" value="Unassembled WGS sequence"/>
</dbReference>
<feature type="domain" description="FIP-RBD" evidence="4">
    <location>
        <begin position="236"/>
        <end position="298"/>
    </location>
</feature>
<gene>
    <name evidence="5" type="ORF">AMK59_2355</name>
</gene>
<dbReference type="PANTHER" id="PTHR15746:SF23">
    <property type="entry name" value="RAB11 INTERACTING PROTEIN, ISOFORM A"/>
    <property type="match status" value="1"/>
</dbReference>
<feature type="compositionally biased region" description="Low complexity" evidence="3">
    <location>
        <begin position="70"/>
        <end position="82"/>
    </location>
</feature>
<sequence length="314" mass="35667">MHLKSKKKDDDDSSSVGSVGSLKHRSTISEPKSKQTIEDADPGVVSEDDEFTFDDLSHKSSGSSLNQVQAPANNNITTNNIPKIKSESFENINNTEPVRRHTVANIPAKPPRSDFKPPDEWDLKLYGNKSKNLLKPPTNDTLNRRSWESPTLSSRIEEEEDTEPSQTEKGDTTTTNKASDTPKVENKERESRFSLLKPFRKEKSDTDLKSDKNTNERIIIGGENDNSTQNFAPTTNNRVSNEILQKFEGKSREDIILLTCELQSELDHNKKKLKDLEDYLDELLLRVMETTPRILQNPYINCKLTHQKLADLMK</sequence>
<dbReference type="Pfam" id="PF09457">
    <property type="entry name" value="RBD-FIP"/>
    <property type="match status" value="1"/>
</dbReference>
<dbReference type="OrthoDB" id="8956628at2759"/>
<dbReference type="GO" id="GO:0045055">
    <property type="term" value="P:regulated exocytosis"/>
    <property type="evidence" value="ECO:0007669"/>
    <property type="project" value="TreeGrafter"/>
</dbReference>
<evidence type="ECO:0000256" key="2">
    <source>
        <dbReference type="ARBA" id="ARBA00022553"/>
    </source>
</evidence>
<feature type="compositionally biased region" description="Basic and acidic residues" evidence="3">
    <location>
        <begin position="180"/>
        <end position="192"/>
    </location>
</feature>
<dbReference type="SUPFAM" id="SSF144270">
    <property type="entry name" value="Eferin C-derminal domain-like"/>
    <property type="match status" value="1"/>
</dbReference>
<keyword evidence="1" id="KW-0813">Transport</keyword>
<dbReference type="InterPro" id="IPR037245">
    <property type="entry name" value="FIP-RBD_C_sf"/>
</dbReference>
<dbReference type="GO" id="GO:0031267">
    <property type="term" value="F:small GTPase binding"/>
    <property type="evidence" value="ECO:0007669"/>
    <property type="project" value="InterPro"/>
</dbReference>
<feature type="compositionally biased region" description="Basic and acidic residues" evidence="3">
    <location>
        <begin position="199"/>
        <end position="213"/>
    </location>
</feature>
<keyword evidence="2" id="KW-0597">Phosphoprotein</keyword>
<accession>A0A0T6BGD6</accession>
<protein>
    <recommendedName>
        <fullName evidence="4">FIP-RBD domain-containing protein</fullName>
    </recommendedName>
</protein>